<proteinExistence type="predicted"/>
<evidence type="ECO:0008006" key="4">
    <source>
        <dbReference type="Google" id="ProtNLM"/>
    </source>
</evidence>
<evidence type="ECO:0000313" key="3">
    <source>
        <dbReference type="Proteomes" id="UP000605361"/>
    </source>
</evidence>
<sequence>MPGDTMSMRELAGLMEEAGRDDEAEPALREAVDDGNEFAALALSELLRGTERADQADTVLQEFRPSRPVPREV</sequence>
<dbReference type="Proteomes" id="UP000605361">
    <property type="component" value="Unassembled WGS sequence"/>
</dbReference>
<reference evidence="2" key="1">
    <citation type="submission" date="2020-11" db="EMBL/GenBank/DDBJ databases">
        <title>Whole-genome analyses of Nonomuraea sp. K274.</title>
        <authorList>
            <person name="Veyisoglu A."/>
        </authorList>
    </citation>
    <scope>NUCLEOTIDE SEQUENCE</scope>
    <source>
        <strain evidence="2">K274</strain>
    </source>
</reference>
<accession>A0A931A449</accession>
<gene>
    <name evidence="2" type="ORF">ITP53_08865</name>
</gene>
<name>A0A931A449_9ACTN</name>
<evidence type="ECO:0000256" key="1">
    <source>
        <dbReference type="SAM" id="MobiDB-lite"/>
    </source>
</evidence>
<feature type="region of interest" description="Disordered" evidence="1">
    <location>
        <begin position="53"/>
        <end position="73"/>
    </location>
</feature>
<organism evidence="2 3">
    <name type="scientific">Nonomuraea cypriaca</name>
    <dbReference type="NCBI Taxonomy" id="1187855"/>
    <lineage>
        <taxon>Bacteria</taxon>
        <taxon>Bacillati</taxon>
        <taxon>Actinomycetota</taxon>
        <taxon>Actinomycetes</taxon>
        <taxon>Streptosporangiales</taxon>
        <taxon>Streptosporangiaceae</taxon>
        <taxon>Nonomuraea</taxon>
    </lineage>
</organism>
<keyword evidence="3" id="KW-1185">Reference proteome</keyword>
<protein>
    <recommendedName>
        <fullName evidence="4">Tetratricopeptide repeat protein</fullName>
    </recommendedName>
</protein>
<dbReference type="EMBL" id="JADOGI010000019">
    <property type="protein sequence ID" value="MBF8185851.1"/>
    <property type="molecule type" value="Genomic_DNA"/>
</dbReference>
<dbReference type="RefSeq" id="WP_195894831.1">
    <property type="nucleotide sequence ID" value="NZ_JADOGI010000019.1"/>
</dbReference>
<comment type="caution">
    <text evidence="2">The sequence shown here is derived from an EMBL/GenBank/DDBJ whole genome shotgun (WGS) entry which is preliminary data.</text>
</comment>
<dbReference type="AlphaFoldDB" id="A0A931A449"/>
<evidence type="ECO:0000313" key="2">
    <source>
        <dbReference type="EMBL" id="MBF8185851.1"/>
    </source>
</evidence>